<comment type="caution">
    <text evidence="3">The sequence shown here is derived from an EMBL/GenBank/DDBJ whole genome shotgun (WGS) entry which is preliminary data.</text>
</comment>
<reference evidence="3" key="1">
    <citation type="journal article" date="2018" name="DNA Res.">
        <title>Multiple hybrid de novo genome assembly of finger millet, an orphan allotetraploid crop.</title>
        <authorList>
            <person name="Hatakeyama M."/>
            <person name="Aluri S."/>
            <person name="Balachadran M.T."/>
            <person name="Sivarajan S.R."/>
            <person name="Patrignani A."/>
            <person name="Gruter S."/>
            <person name="Poveda L."/>
            <person name="Shimizu-Inatsugi R."/>
            <person name="Baeten J."/>
            <person name="Francoijs K.J."/>
            <person name="Nataraja K.N."/>
            <person name="Reddy Y.A.N."/>
            <person name="Phadnis S."/>
            <person name="Ravikumar R.L."/>
            <person name="Schlapbach R."/>
            <person name="Sreeman S.M."/>
            <person name="Shimizu K.K."/>
        </authorList>
    </citation>
    <scope>NUCLEOTIDE SEQUENCE</scope>
</reference>
<evidence type="ECO:0000313" key="3">
    <source>
        <dbReference type="EMBL" id="GJN33972.1"/>
    </source>
</evidence>
<dbReference type="PANTHER" id="PTHR34807:SF16">
    <property type="entry name" value="OS09G0421500 PROTEIN"/>
    <property type="match status" value="1"/>
</dbReference>
<feature type="coiled-coil region" evidence="1">
    <location>
        <begin position="53"/>
        <end position="83"/>
    </location>
</feature>
<feature type="region of interest" description="Disordered" evidence="2">
    <location>
        <begin position="1"/>
        <end position="32"/>
    </location>
</feature>
<evidence type="ECO:0000256" key="2">
    <source>
        <dbReference type="SAM" id="MobiDB-lite"/>
    </source>
</evidence>
<keyword evidence="1" id="KW-0175">Coiled coil</keyword>
<protein>
    <submittedName>
        <fullName evidence="3">Uncharacterized protein</fullName>
    </submittedName>
</protein>
<evidence type="ECO:0000256" key="1">
    <source>
        <dbReference type="SAM" id="Coils"/>
    </source>
</evidence>
<organism evidence="3 4">
    <name type="scientific">Eleusine coracana subsp. coracana</name>
    <dbReference type="NCBI Taxonomy" id="191504"/>
    <lineage>
        <taxon>Eukaryota</taxon>
        <taxon>Viridiplantae</taxon>
        <taxon>Streptophyta</taxon>
        <taxon>Embryophyta</taxon>
        <taxon>Tracheophyta</taxon>
        <taxon>Spermatophyta</taxon>
        <taxon>Magnoliopsida</taxon>
        <taxon>Liliopsida</taxon>
        <taxon>Poales</taxon>
        <taxon>Poaceae</taxon>
        <taxon>PACMAD clade</taxon>
        <taxon>Chloridoideae</taxon>
        <taxon>Cynodonteae</taxon>
        <taxon>Eleusininae</taxon>
        <taxon>Eleusine</taxon>
    </lineage>
</organism>
<dbReference type="EMBL" id="BQKI01000085">
    <property type="protein sequence ID" value="GJN33972.1"/>
    <property type="molecule type" value="Genomic_DNA"/>
</dbReference>
<sequence length="206" mass="23754">MDGGGEEALLVRRSKAKKRPAPAAPHADGRESGGGGKFLAFWRDYHDLRQLILQETEAKKRRLENKNRRKLCLLAEIKFLRRKYKSLVKQNLHQTHYKLKVRQIQSPVRINEGLALLDHDAEARVTSTNKNTNLDFNQDSFMNDEGFDYQGSRGHSKLNNFDQDVVDEDTKTTKIKFLVCSRDTRNSPSNDDEGKISWQDRLTLRA</sequence>
<dbReference type="AlphaFoldDB" id="A0AAV5FGR8"/>
<name>A0AAV5FGR8_ELECO</name>
<dbReference type="PANTHER" id="PTHR34807">
    <property type="entry name" value="OS08G0270800 PROTEIN"/>
    <property type="match status" value="1"/>
</dbReference>
<reference evidence="3" key="2">
    <citation type="submission" date="2021-12" db="EMBL/GenBank/DDBJ databases">
        <title>Resequencing data analysis of finger millet.</title>
        <authorList>
            <person name="Hatakeyama M."/>
            <person name="Aluri S."/>
            <person name="Balachadran M.T."/>
            <person name="Sivarajan S.R."/>
            <person name="Poveda L."/>
            <person name="Shimizu-Inatsugi R."/>
            <person name="Schlapbach R."/>
            <person name="Sreeman S.M."/>
            <person name="Shimizu K.K."/>
        </authorList>
    </citation>
    <scope>NUCLEOTIDE SEQUENCE</scope>
</reference>
<proteinExistence type="predicted"/>
<evidence type="ECO:0000313" key="4">
    <source>
        <dbReference type="Proteomes" id="UP001054889"/>
    </source>
</evidence>
<keyword evidence="4" id="KW-1185">Reference proteome</keyword>
<dbReference type="Proteomes" id="UP001054889">
    <property type="component" value="Unassembled WGS sequence"/>
</dbReference>
<gene>
    <name evidence="3" type="primary">gb22603</name>
    <name evidence="3" type="ORF">PR202_gb22603</name>
</gene>
<accession>A0AAV5FGR8</accession>